<feature type="compositionally biased region" description="Low complexity" evidence="5">
    <location>
        <begin position="133"/>
        <end position="148"/>
    </location>
</feature>
<dbReference type="GO" id="GO:0006412">
    <property type="term" value="P:translation"/>
    <property type="evidence" value="ECO:0007669"/>
    <property type="project" value="InterPro"/>
</dbReference>
<proteinExistence type="inferred from homology"/>
<dbReference type="GO" id="GO:0022627">
    <property type="term" value="C:cytosolic small ribosomal subunit"/>
    <property type="evidence" value="ECO:0007669"/>
    <property type="project" value="TreeGrafter"/>
</dbReference>
<organism evidence="6">
    <name type="scientific">Micromonas pusilla</name>
    <name type="common">Picoplanktonic green alga</name>
    <name type="synonym">Chromulina pusilla</name>
    <dbReference type="NCBI Taxonomy" id="38833"/>
    <lineage>
        <taxon>Eukaryota</taxon>
        <taxon>Viridiplantae</taxon>
        <taxon>Chlorophyta</taxon>
        <taxon>Mamiellophyceae</taxon>
        <taxon>Mamiellales</taxon>
        <taxon>Mamiellaceae</taxon>
        <taxon>Micromonas</taxon>
    </lineage>
</organism>
<gene>
    <name evidence="6" type="ORF">MPUS1402_LOCUS180</name>
</gene>
<keyword evidence="3 4" id="KW-0687">Ribonucleoprotein</keyword>
<feature type="region of interest" description="Disordered" evidence="5">
    <location>
        <begin position="181"/>
        <end position="201"/>
    </location>
</feature>
<sequence>MPKKRRANGRNKPANARGHVKRVFCEASGSMVPKDKAVKRFLVRNIVESAAIRDLQESCVFDVRARPVVAPHLASLPLPPRRRRHRARWRRGGALASTTDVLATRLAALSNPAAARALPPSARPSPPSPIERTLTSSPLPSSHPSSQSYTLPKLYRKVYYCISAAIHSKVVRVRSVEARRIREPPKRMRPQDKTKKDEKKA</sequence>
<dbReference type="PANTHER" id="PTHR12538">
    <property type="entry name" value="40S RIBOSOMAL PROTEIN S26"/>
    <property type="match status" value="1"/>
</dbReference>
<reference evidence="6" key="1">
    <citation type="submission" date="2021-01" db="EMBL/GenBank/DDBJ databases">
        <authorList>
            <person name="Corre E."/>
            <person name="Pelletier E."/>
            <person name="Niang G."/>
            <person name="Scheremetjew M."/>
            <person name="Finn R."/>
            <person name="Kale V."/>
            <person name="Holt S."/>
            <person name="Cochrane G."/>
            <person name="Meng A."/>
            <person name="Brown T."/>
            <person name="Cohen L."/>
        </authorList>
    </citation>
    <scope>NUCLEOTIDE SEQUENCE</scope>
    <source>
        <strain evidence="6">RCC1614</strain>
    </source>
</reference>
<dbReference type="InterPro" id="IPR000892">
    <property type="entry name" value="Ribosomal_eS26"/>
</dbReference>
<keyword evidence="2 4" id="KW-0689">Ribosomal protein</keyword>
<dbReference type="Pfam" id="PF01283">
    <property type="entry name" value="Ribosomal_S26e"/>
    <property type="match status" value="2"/>
</dbReference>
<evidence type="ECO:0000256" key="4">
    <source>
        <dbReference type="RuleBase" id="RU363128"/>
    </source>
</evidence>
<dbReference type="Gene3D" id="3.30.1740.20">
    <property type="entry name" value="Ribosomal protein S26e"/>
    <property type="match status" value="2"/>
</dbReference>
<evidence type="ECO:0000256" key="1">
    <source>
        <dbReference type="ARBA" id="ARBA00008596"/>
    </source>
</evidence>
<name>A0A7R9T7P7_MICPS</name>
<feature type="region of interest" description="Disordered" evidence="5">
    <location>
        <begin position="113"/>
        <end position="148"/>
    </location>
</feature>
<accession>A0A7R9T7P7</accession>
<evidence type="ECO:0000256" key="5">
    <source>
        <dbReference type="SAM" id="MobiDB-lite"/>
    </source>
</evidence>
<dbReference type="AlphaFoldDB" id="A0A7R9T7P7"/>
<dbReference type="GO" id="GO:0003735">
    <property type="term" value="F:structural constituent of ribosome"/>
    <property type="evidence" value="ECO:0007669"/>
    <property type="project" value="InterPro"/>
</dbReference>
<protein>
    <recommendedName>
        <fullName evidence="4">40S ribosomal protein S26</fullName>
    </recommendedName>
</protein>
<evidence type="ECO:0000256" key="2">
    <source>
        <dbReference type="ARBA" id="ARBA00022980"/>
    </source>
</evidence>
<dbReference type="GO" id="GO:0003729">
    <property type="term" value="F:mRNA binding"/>
    <property type="evidence" value="ECO:0007669"/>
    <property type="project" value="TreeGrafter"/>
</dbReference>
<comment type="similarity">
    <text evidence="1 4">Belongs to the eukaryotic ribosomal protein eS26 family.</text>
</comment>
<evidence type="ECO:0000256" key="3">
    <source>
        <dbReference type="ARBA" id="ARBA00023274"/>
    </source>
</evidence>
<dbReference type="InterPro" id="IPR038551">
    <property type="entry name" value="Ribosomal_eS26_sf"/>
</dbReference>
<evidence type="ECO:0000313" key="6">
    <source>
        <dbReference type="EMBL" id="CAD8226856.1"/>
    </source>
</evidence>
<dbReference type="EMBL" id="HBDY01000256">
    <property type="protein sequence ID" value="CAD8226856.1"/>
    <property type="molecule type" value="Transcribed_RNA"/>
</dbReference>
<dbReference type="PANTHER" id="PTHR12538:SF0">
    <property type="entry name" value="40S RIBOSOMAL PROTEIN S26"/>
    <property type="match status" value="1"/>
</dbReference>